<dbReference type="Pfam" id="PF00266">
    <property type="entry name" value="Aminotran_5"/>
    <property type="match status" value="1"/>
</dbReference>
<protein>
    <recommendedName>
        <fullName evidence="3">Aminotransferase class V domain-containing protein</fullName>
    </recommendedName>
</protein>
<evidence type="ECO:0000313" key="4">
    <source>
        <dbReference type="EMBL" id="KKL89374.1"/>
    </source>
</evidence>
<accession>A0A0F9FS87</accession>
<evidence type="ECO:0000256" key="2">
    <source>
        <dbReference type="ARBA" id="ARBA00006490"/>
    </source>
</evidence>
<evidence type="ECO:0000256" key="1">
    <source>
        <dbReference type="ARBA" id="ARBA00001933"/>
    </source>
</evidence>
<dbReference type="InterPro" id="IPR000192">
    <property type="entry name" value="Aminotrans_V_dom"/>
</dbReference>
<dbReference type="PANTHER" id="PTHR11601">
    <property type="entry name" value="CYSTEINE DESULFURYLASE FAMILY MEMBER"/>
    <property type="match status" value="1"/>
</dbReference>
<sequence>MYAPKGIGALYVRRGVTLESQMHGAGHERGMRAGTENVPYIIGLGHAATVAAKSLASAGDHTAALRDRLEGQLREGIGEGLTVNAAKAERLPNTLSINFPGVSGAALLGRIPELCASTGAACHSGSENLSPTLTAIGLTPQITRGTVRLSVGWYTTEEETDRAANLLLAAWESELSS</sequence>
<dbReference type="AlphaFoldDB" id="A0A0F9FS87"/>
<dbReference type="InterPro" id="IPR015424">
    <property type="entry name" value="PyrdxlP-dep_Trfase"/>
</dbReference>
<dbReference type="Gene3D" id="3.90.1150.10">
    <property type="entry name" value="Aspartate Aminotransferase, domain 1"/>
    <property type="match status" value="1"/>
</dbReference>
<comment type="cofactor">
    <cofactor evidence="1">
        <name>pyridoxal 5'-phosphate</name>
        <dbReference type="ChEBI" id="CHEBI:597326"/>
    </cofactor>
</comment>
<reference evidence="4" key="1">
    <citation type="journal article" date="2015" name="Nature">
        <title>Complex archaea that bridge the gap between prokaryotes and eukaryotes.</title>
        <authorList>
            <person name="Spang A."/>
            <person name="Saw J.H."/>
            <person name="Jorgensen S.L."/>
            <person name="Zaremba-Niedzwiedzka K."/>
            <person name="Martijn J."/>
            <person name="Lind A.E."/>
            <person name="van Eijk R."/>
            <person name="Schleper C."/>
            <person name="Guy L."/>
            <person name="Ettema T.J."/>
        </authorList>
    </citation>
    <scope>NUCLEOTIDE SEQUENCE</scope>
</reference>
<gene>
    <name evidence="4" type="ORF">LCGC14_1915340</name>
</gene>
<dbReference type="Gene3D" id="1.10.260.50">
    <property type="match status" value="1"/>
</dbReference>
<evidence type="ECO:0000259" key="3">
    <source>
        <dbReference type="Pfam" id="PF00266"/>
    </source>
</evidence>
<dbReference type="EMBL" id="LAZR01020303">
    <property type="protein sequence ID" value="KKL89374.1"/>
    <property type="molecule type" value="Genomic_DNA"/>
</dbReference>
<dbReference type="InterPro" id="IPR015422">
    <property type="entry name" value="PyrdxlP-dep_Trfase_small"/>
</dbReference>
<dbReference type="Gene3D" id="3.40.640.10">
    <property type="entry name" value="Type I PLP-dependent aspartate aminotransferase-like (Major domain)"/>
    <property type="match status" value="1"/>
</dbReference>
<name>A0A0F9FS87_9ZZZZ</name>
<feature type="domain" description="Aminotransferase class V" evidence="3">
    <location>
        <begin position="1"/>
        <end position="162"/>
    </location>
</feature>
<dbReference type="InterPro" id="IPR015421">
    <property type="entry name" value="PyrdxlP-dep_Trfase_major"/>
</dbReference>
<comment type="caution">
    <text evidence="4">The sequence shown here is derived from an EMBL/GenBank/DDBJ whole genome shotgun (WGS) entry which is preliminary data.</text>
</comment>
<dbReference type="SUPFAM" id="SSF53383">
    <property type="entry name" value="PLP-dependent transferases"/>
    <property type="match status" value="1"/>
</dbReference>
<organism evidence="4">
    <name type="scientific">marine sediment metagenome</name>
    <dbReference type="NCBI Taxonomy" id="412755"/>
    <lineage>
        <taxon>unclassified sequences</taxon>
        <taxon>metagenomes</taxon>
        <taxon>ecological metagenomes</taxon>
    </lineage>
</organism>
<comment type="similarity">
    <text evidence="2">Belongs to the class-V pyridoxal-phosphate-dependent aminotransferase family. NifS/IscS subfamily.</text>
</comment>
<proteinExistence type="inferred from homology"/>
<dbReference type="PANTHER" id="PTHR11601:SF34">
    <property type="entry name" value="CYSTEINE DESULFURASE"/>
    <property type="match status" value="1"/>
</dbReference>